<evidence type="ECO:0000313" key="2">
    <source>
        <dbReference type="Proteomes" id="UP000724672"/>
    </source>
</evidence>
<name>A0A942UTE9_9FIRM</name>
<dbReference type="Proteomes" id="UP000724672">
    <property type="component" value="Unassembled WGS sequence"/>
</dbReference>
<dbReference type="EMBL" id="WSFT01000039">
    <property type="protein sequence ID" value="MBS4538904.1"/>
    <property type="molecule type" value="Genomic_DNA"/>
</dbReference>
<organism evidence="1 2">
    <name type="scientific">Anaeromonas frigoriresistens</name>
    <dbReference type="NCBI Taxonomy" id="2683708"/>
    <lineage>
        <taxon>Bacteria</taxon>
        <taxon>Bacillati</taxon>
        <taxon>Bacillota</taxon>
        <taxon>Tissierellia</taxon>
        <taxon>Tissierellales</taxon>
        <taxon>Thermohalobacteraceae</taxon>
        <taxon>Anaeromonas</taxon>
    </lineage>
</organism>
<evidence type="ECO:0000313" key="1">
    <source>
        <dbReference type="EMBL" id="MBS4538904.1"/>
    </source>
</evidence>
<reference evidence="1" key="1">
    <citation type="submission" date="2019-12" db="EMBL/GenBank/DDBJ databases">
        <title>Clostridiaceae gen. nov. sp. nov., isolated from sediment in Xinjiang, China.</title>
        <authorList>
            <person name="Zhang R."/>
        </authorList>
    </citation>
    <scope>NUCLEOTIDE SEQUENCE</scope>
    <source>
        <strain evidence="1">D2Q-11</strain>
    </source>
</reference>
<proteinExistence type="predicted"/>
<dbReference type="RefSeq" id="WP_203366829.1">
    <property type="nucleotide sequence ID" value="NZ_WSFT01000039.1"/>
</dbReference>
<keyword evidence="2" id="KW-1185">Reference proteome</keyword>
<gene>
    <name evidence="1" type="ORF">GOQ27_10535</name>
</gene>
<comment type="caution">
    <text evidence="1">The sequence shown here is derived from an EMBL/GenBank/DDBJ whole genome shotgun (WGS) entry which is preliminary data.</text>
</comment>
<dbReference type="AlphaFoldDB" id="A0A942UTE9"/>
<sequence length="170" mass="19753">MKRTIIITLVLIMLLNISGCTYLKDKLTSSDKYTEEELQENLDKQQEVLMNLKEDNDIEDISMLISTSHDKLNNSIGWNRKPKDYNQFKRLGVKLEDAAQSIADRELKNDLIIASKLLKKGEIKKDREMIIYAHRILHDLDSFLFSDKPKDNFKSTEKLTGKNKYSSLVE</sequence>
<protein>
    <submittedName>
        <fullName evidence="1">Uncharacterized protein</fullName>
    </submittedName>
</protein>
<accession>A0A942UTE9</accession>